<dbReference type="AlphaFoldDB" id="A0A1I0NSM8"/>
<feature type="transmembrane region" description="Helical" evidence="1">
    <location>
        <begin position="17"/>
        <end position="36"/>
    </location>
</feature>
<name>A0A1I0NSM8_9FLAO</name>
<dbReference type="RefSeq" id="WP_089790725.1">
    <property type="nucleotide sequence ID" value="NZ_FOIU01000001.1"/>
</dbReference>
<keyword evidence="3" id="KW-1185">Reference proteome</keyword>
<dbReference type="Proteomes" id="UP000199469">
    <property type="component" value="Unassembled WGS sequence"/>
</dbReference>
<proteinExistence type="predicted"/>
<reference evidence="3" key="1">
    <citation type="submission" date="2016-10" db="EMBL/GenBank/DDBJ databases">
        <authorList>
            <person name="Varghese N."/>
            <person name="Submissions S."/>
        </authorList>
    </citation>
    <scope>NUCLEOTIDE SEQUENCE [LARGE SCALE GENOMIC DNA]</scope>
    <source>
        <strain evidence="3">DSM 17724</strain>
    </source>
</reference>
<gene>
    <name evidence="2" type="ORF">SAMN05421841_0781</name>
</gene>
<keyword evidence="1" id="KW-1133">Transmembrane helix</keyword>
<protein>
    <recommendedName>
        <fullName evidence="4">Integral membrane protein</fullName>
    </recommendedName>
</protein>
<feature type="transmembrane region" description="Helical" evidence="1">
    <location>
        <begin position="97"/>
        <end position="115"/>
    </location>
</feature>
<evidence type="ECO:0000256" key="1">
    <source>
        <dbReference type="SAM" id="Phobius"/>
    </source>
</evidence>
<dbReference type="EMBL" id="FOIU01000001">
    <property type="protein sequence ID" value="SEW04658.1"/>
    <property type="molecule type" value="Genomic_DNA"/>
</dbReference>
<evidence type="ECO:0000313" key="3">
    <source>
        <dbReference type="Proteomes" id="UP000199469"/>
    </source>
</evidence>
<feature type="transmembrane region" description="Helical" evidence="1">
    <location>
        <begin position="63"/>
        <end position="82"/>
    </location>
</feature>
<evidence type="ECO:0000313" key="2">
    <source>
        <dbReference type="EMBL" id="SEW04658.1"/>
    </source>
</evidence>
<keyword evidence="1" id="KW-0472">Membrane</keyword>
<keyword evidence="1" id="KW-0812">Transmembrane</keyword>
<dbReference type="STRING" id="356305.SAMN05421841_0781"/>
<sequence length="135" mass="15613">MTATILTTATTYNFQAYMMYLPIVITLTVFVSQFLFKNSKTFMIDIFHQKEDIAMATNSLFKIGFYLLNIGFALCIIEFFQIESVERLVVELSQKVGGFSIYLGVMMLLNLLLFLKGRKHAMNKEKQMQHENTDI</sequence>
<accession>A0A1I0NSM8</accession>
<evidence type="ECO:0008006" key="4">
    <source>
        <dbReference type="Google" id="ProtNLM"/>
    </source>
</evidence>
<dbReference type="OrthoDB" id="193443at2"/>
<organism evidence="2 3">
    <name type="scientific">Chryseobacterium wanjuense</name>
    <dbReference type="NCBI Taxonomy" id="356305"/>
    <lineage>
        <taxon>Bacteria</taxon>
        <taxon>Pseudomonadati</taxon>
        <taxon>Bacteroidota</taxon>
        <taxon>Flavobacteriia</taxon>
        <taxon>Flavobacteriales</taxon>
        <taxon>Weeksellaceae</taxon>
        <taxon>Chryseobacterium group</taxon>
        <taxon>Chryseobacterium</taxon>
    </lineage>
</organism>